<dbReference type="GO" id="GO:0005829">
    <property type="term" value="C:cytosol"/>
    <property type="evidence" value="ECO:0007669"/>
    <property type="project" value="TreeGrafter"/>
</dbReference>
<dbReference type="InterPro" id="IPR017945">
    <property type="entry name" value="DHBP_synth_RibB-like_a/b_dom"/>
</dbReference>
<dbReference type="FunFam" id="3.90.870.10:FF:000012">
    <property type="entry name" value="3,4-dihydroxy-2-butanone 4-phosphate synthase"/>
    <property type="match status" value="1"/>
</dbReference>
<evidence type="ECO:0000256" key="3">
    <source>
        <dbReference type="ARBA" id="ARBA00022842"/>
    </source>
</evidence>
<feature type="site" description="Essential for catalytic activity" evidence="6">
    <location>
        <position position="203"/>
    </location>
</feature>
<dbReference type="GO" id="GO:0000287">
    <property type="term" value="F:magnesium ion binding"/>
    <property type="evidence" value="ECO:0007669"/>
    <property type="project" value="UniProtKB-UniRule"/>
</dbReference>
<dbReference type="EC" id="4.1.99.12" evidence="6 7"/>
<dbReference type="PANTHER" id="PTHR21327">
    <property type="entry name" value="GTP CYCLOHYDROLASE II-RELATED"/>
    <property type="match status" value="1"/>
</dbReference>
<sequence>MNESTIYECLKYGNENINMALEALRAGKMIQIYDSDSREGETDLVIPAKAVTYKSVKWMRKDAGGLICVAVDPVASKQLRLPFMADLVREASKTSESLGKVVEKDGDLKYDSHSSFSIWVNHRDTRTGIPDLERALTIRKIGEITEKSLSGNGVLFGNEFRTPGHVALLRAAEGLLDERMGQTELSVALARMAGITPAMVVCEMLDDESGKALSKENSKDYGKDHGLVFLEGKEILEAYMLWAGSEC</sequence>
<dbReference type="GO" id="GO:0008686">
    <property type="term" value="F:3,4-dihydroxy-2-butanone-4-phosphate synthase activity"/>
    <property type="evidence" value="ECO:0007669"/>
    <property type="project" value="UniProtKB-UniRule"/>
</dbReference>
<dbReference type="EMBL" id="CP009507">
    <property type="protein sequence ID" value="AKB31136.1"/>
    <property type="molecule type" value="Genomic_DNA"/>
</dbReference>
<protein>
    <recommendedName>
        <fullName evidence="6 7">3,4-dihydroxy-2-butanone 4-phosphate synthase</fullName>
        <shortName evidence="6 7">DHBP synthase</shortName>
        <ecNumber evidence="6 7">4.1.99.12</ecNumber>
    </recommendedName>
</protein>
<feature type="site" description="Essential for catalytic activity" evidence="6">
    <location>
        <position position="165"/>
    </location>
</feature>
<comment type="function">
    <text evidence="6 7">Catalyzes the conversion of D-ribulose 5-phosphate to formate and 3,4-dihydroxy-2-butanone 4-phosphate.</text>
</comment>
<dbReference type="UniPathway" id="UPA00275">
    <property type="reaction ID" value="UER00399"/>
</dbReference>
<proteinExistence type="inferred from homology"/>
<feature type="binding site" evidence="6">
    <location>
        <begin position="179"/>
        <end position="183"/>
    </location>
    <ligand>
        <name>D-ribulose 5-phosphate</name>
        <dbReference type="ChEBI" id="CHEBI:58121"/>
    </ligand>
</feature>
<gene>
    <name evidence="6" type="primary">ribB</name>
    <name evidence="8" type="ORF">MSSIH_0446</name>
</gene>
<comment type="catalytic activity">
    <reaction evidence="6 7">
        <text>D-ribulose 5-phosphate = (2S)-2-hydroxy-3-oxobutyl phosphate + formate + H(+)</text>
        <dbReference type="Rhea" id="RHEA:18457"/>
        <dbReference type="ChEBI" id="CHEBI:15378"/>
        <dbReference type="ChEBI" id="CHEBI:15740"/>
        <dbReference type="ChEBI" id="CHEBI:58121"/>
        <dbReference type="ChEBI" id="CHEBI:58830"/>
        <dbReference type="EC" id="4.1.99.12"/>
    </reaction>
</comment>
<dbReference type="GeneID" id="41604408"/>
<dbReference type="SUPFAM" id="SSF55821">
    <property type="entry name" value="YrdC/RibB"/>
    <property type="match status" value="1"/>
</dbReference>
<evidence type="ECO:0000256" key="1">
    <source>
        <dbReference type="ARBA" id="ARBA00022619"/>
    </source>
</evidence>
<dbReference type="KEGG" id="msz:MSSIH_0446"/>
<dbReference type="InterPro" id="IPR000422">
    <property type="entry name" value="DHBP_synthase_RibB"/>
</dbReference>
<dbReference type="RefSeq" id="WP_148704781.1">
    <property type="nucleotide sequence ID" value="NZ_CP009507.1"/>
</dbReference>
<keyword evidence="5 6" id="KW-0456">Lyase</keyword>
<feature type="binding site" evidence="6">
    <location>
        <position position="39"/>
    </location>
    <ligand>
        <name>Mg(2+)</name>
        <dbReference type="ChEBI" id="CHEBI:18420"/>
        <label>2</label>
    </ligand>
</feature>
<feature type="binding site" evidence="6">
    <location>
        <position position="39"/>
    </location>
    <ligand>
        <name>Mg(2+)</name>
        <dbReference type="ChEBI" id="CHEBI:18420"/>
        <label>1</label>
    </ligand>
</feature>
<dbReference type="GO" id="GO:0030145">
    <property type="term" value="F:manganese ion binding"/>
    <property type="evidence" value="ECO:0007669"/>
    <property type="project" value="UniProtKB-UniRule"/>
</dbReference>
<dbReference type="PATRIC" id="fig|1434119.4.peg.569"/>
<comment type="cofactor">
    <cofactor evidence="6 7">
        <name>Mg(2+)</name>
        <dbReference type="ChEBI" id="CHEBI:18420"/>
    </cofactor>
    <cofactor evidence="6 7">
        <name>Mn(2+)</name>
        <dbReference type="ChEBI" id="CHEBI:29035"/>
    </cofactor>
    <text evidence="6 7">Binds 2 divalent metal cations per subunit. Magnesium or manganese.</text>
</comment>
<keyword evidence="1 6" id="KW-0686">Riboflavin biosynthesis</keyword>
<keyword evidence="2 6" id="KW-0479">Metal-binding</keyword>
<dbReference type="HAMAP" id="MF_00180">
    <property type="entry name" value="RibB"/>
    <property type="match status" value="1"/>
</dbReference>
<evidence type="ECO:0000313" key="9">
    <source>
        <dbReference type="Proteomes" id="UP000033092"/>
    </source>
</evidence>
<evidence type="ECO:0000256" key="7">
    <source>
        <dbReference type="RuleBase" id="RU003843"/>
    </source>
</evidence>
<comment type="caution">
    <text evidence="6">Lacks conserved residue(s) required for the propagation of feature annotation.</text>
</comment>
<dbReference type="PANTHER" id="PTHR21327:SF46">
    <property type="entry name" value="3,4-DIHYDROXY-2-BUTANONE 4-PHOSPHATE SYNTHASE"/>
    <property type="match status" value="1"/>
</dbReference>
<dbReference type="Pfam" id="PF00926">
    <property type="entry name" value="DHBP_synthase"/>
    <property type="match status" value="1"/>
</dbReference>
<dbReference type="GO" id="GO:0009231">
    <property type="term" value="P:riboflavin biosynthetic process"/>
    <property type="evidence" value="ECO:0007669"/>
    <property type="project" value="UniProtKB-UniRule"/>
</dbReference>
<comment type="pathway">
    <text evidence="6 7">Cofactor biosynthesis; riboflavin biosynthesis; 2-hydroxy-3-oxobutyl phosphate from D-ribulose 5-phosphate: step 1/1.</text>
</comment>
<feature type="binding site" evidence="6">
    <location>
        <position position="43"/>
    </location>
    <ligand>
        <name>D-ribulose 5-phosphate</name>
        <dbReference type="ChEBI" id="CHEBI:58121"/>
    </ligand>
</feature>
<name>A0A0E3L9Z6_9EURY</name>
<dbReference type="HOGENOM" id="CLU_020273_3_2_2"/>
<dbReference type="Gene3D" id="3.90.870.10">
    <property type="entry name" value="DHBP synthase"/>
    <property type="match status" value="1"/>
</dbReference>
<evidence type="ECO:0000256" key="6">
    <source>
        <dbReference type="HAMAP-Rule" id="MF_00180"/>
    </source>
</evidence>
<organism evidence="8 9">
    <name type="scientific">Methanosarcina siciliae HI350</name>
    <dbReference type="NCBI Taxonomy" id="1434119"/>
    <lineage>
        <taxon>Archaea</taxon>
        <taxon>Methanobacteriati</taxon>
        <taxon>Methanobacteriota</taxon>
        <taxon>Stenosarchaea group</taxon>
        <taxon>Methanomicrobia</taxon>
        <taxon>Methanosarcinales</taxon>
        <taxon>Methanosarcinaceae</taxon>
        <taxon>Methanosarcina</taxon>
    </lineage>
</organism>
<comment type="similarity">
    <text evidence="6 7">Belongs to the DHBP synthase family.</text>
</comment>
<accession>A0A0E3L9Z6</accession>
<dbReference type="Proteomes" id="UP000033092">
    <property type="component" value="Chromosome"/>
</dbReference>
<dbReference type="AlphaFoldDB" id="A0A0E3L9Z6"/>
<keyword evidence="4 6" id="KW-0464">Manganese</keyword>
<reference evidence="8 9" key="1">
    <citation type="submission" date="2014-07" db="EMBL/GenBank/DDBJ databases">
        <title>Methanogenic archaea and the global carbon cycle.</title>
        <authorList>
            <person name="Henriksen J.R."/>
            <person name="Luke J."/>
            <person name="Reinhart S."/>
            <person name="Benedict M.N."/>
            <person name="Youngblut N.D."/>
            <person name="Metcalf M.E."/>
            <person name="Whitaker R.J."/>
            <person name="Metcalf W.W."/>
        </authorList>
    </citation>
    <scope>NUCLEOTIDE SEQUENCE [LARGE SCALE GENOMIC DNA]</scope>
    <source>
        <strain evidence="8 9">HI350</strain>
    </source>
</reference>
<evidence type="ECO:0000256" key="5">
    <source>
        <dbReference type="ARBA" id="ARBA00023239"/>
    </source>
</evidence>
<evidence type="ECO:0000313" key="8">
    <source>
        <dbReference type="EMBL" id="AKB31136.1"/>
    </source>
</evidence>
<evidence type="ECO:0000256" key="4">
    <source>
        <dbReference type="ARBA" id="ARBA00023211"/>
    </source>
</evidence>
<comment type="subunit">
    <text evidence="6 7">Homodimer.</text>
</comment>
<evidence type="ECO:0000256" key="2">
    <source>
        <dbReference type="ARBA" id="ARBA00022723"/>
    </source>
</evidence>
<dbReference type="NCBIfam" id="TIGR00506">
    <property type="entry name" value="ribB"/>
    <property type="match status" value="1"/>
</dbReference>
<keyword evidence="3 6" id="KW-0460">Magnesium</keyword>
<feature type="binding site" evidence="6">
    <location>
        <begin position="38"/>
        <end position="39"/>
    </location>
    <ligand>
        <name>D-ribulose 5-phosphate</name>
        <dbReference type="ChEBI" id="CHEBI:58121"/>
    </ligand>
</feature>